<dbReference type="EMBL" id="JNVU01000017">
    <property type="protein sequence ID" value="KEI45070.1"/>
    <property type="molecule type" value="Genomic_DNA"/>
</dbReference>
<comment type="caution">
    <text evidence="1">The sequence shown here is derived from an EMBL/GenBank/DDBJ whole genome shotgun (WGS) entry which is preliminary data.</text>
</comment>
<name>A0A073B0D4_9PSEU</name>
<evidence type="ECO:0000313" key="1">
    <source>
        <dbReference type="EMBL" id="KEI45070.1"/>
    </source>
</evidence>
<dbReference type="AlphaFoldDB" id="A0A073B0D4"/>
<keyword evidence="2" id="KW-1185">Reference proteome</keyword>
<accession>A0A073B0D4</accession>
<proteinExistence type="predicted"/>
<protein>
    <submittedName>
        <fullName evidence="1">Uncharacterized protein</fullName>
    </submittedName>
</protein>
<organism evidence="1 2">
    <name type="scientific">Saccharopolyspora rectivirgula</name>
    <dbReference type="NCBI Taxonomy" id="28042"/>
    <lineage>
        <taxon>Bacteria</taxon>
        <taxon>Bacillati</taxon>
        <taxon>Actinomycetota</taxon>
        <taxon>Actinomycetes</taxon>
        <taxon>Pseudonocardiales</taxon>
        <taxon>Pseudonocardiaceae</taxon>
        <taxon>Saccharopolyspora</taxon>
    </lineage>
</organism>
<reference evidence="1 2" key="1">
    <citation type="submission" date="2014-06" db="EMBL/GenBank/DDBJ databases">
        <title>Saccharopolyspora rectivirgula DSM-43113 Genome sequencing.</title>
        <authorList>
            <person name="Barrera C."/>
            <person name="Millon L."/>
            <person name="Rognon B."/>
            <person name="Zaugg C."/>
            <person name="Monod M."/>
        </authorList>
    </citation>
    <scope>NUCLEOTIDE SEQUENCE [LARGE SCALE GENOMIC DNA]</scope>
    <source>
        <strain evidence="1 2">DSM 43113</strain>
    </source>
</reference>
<evidence type="ECO:0000313" key="2">
    <source>
        <dbReference type="Proteomes" id="UP000031419"/>
    </source>
</evidence>
<dbReference type="Proteomes" id="UP000031419">
    <property type="component" value="Unassembled WGS sequence"/>
</dbReference>
<sequence length="66" mass="6983">MVTPMVPSSLAQFVVVLVCVVWAANFAAPFVVTGYQTDPQLNLVFMSIVGGALALTRKRNGGGDQE</sequence>
<gene>
    <name evidence="1" type="ORF">GU90_07705</name>
</gene>
<dbReference type="STRING" id="28042.GU90_07705"/>